<evidence type="ECO:0000313" key="3">
    <source>
        <dbReference type="Proteomes" id="UP001057375"/>
    </source>
</evidence>
<organism evidence="2 3">
    <name type="scientific">Aduncisulcus paluster</name>
    <dbReference type="NCBI Taxonomy" id="2918883"/>
    <lineage>
        <taxon>Eukaryota</taxon>
        <taxon>Metamonada</taxon>
        <taxon>Carpediemonas-like organisms</taxon>
        <taxon>Aduncisulcus</taxon>
    </lineage>
</organism>
<gene>
    <name evidence="2" type="ORF">ADUPG1_011943</name>
</gene>
<proteinExistence type="predicted"/>
<evidence type="ECO:0000313" key="2">
    <source>
        <dbReference type="EMBL" id="GKT21563.1"/>
    </source>
</evidence>
<evidence type="ECO:0000256" key="1">
    <source>
        <dbReference type="SAM" id="MobiDB-lite"/>
    </source>
</evidence>
<accession>A0ABQ5JXN6</accession>
<reference evidence="2" key="1">
    <citation type="submission" date="2022-03" db="EMBL/GenBank/DDBJ databases">
        <title>Draft genome sequence of Aduncisulcus paluster, a free-living microaerophilic Fornicata.</title>
        <authorList>
            <person name="Yuyama I."/>
            <person name="Kume K."/>
            <person name="Tamura T."/>
            <person name="Inagaki Y."/>
            <person name="Hashimoto T."/>
        </authorList>
    </citation>
    <scope>NUCLEOTIDE SEQUENCE</scope>
    <source>
        <strain evidence="2">NY0171</strain>
    </source>
</reference>
<feature type="region of interest" description="Disordered" evidence="1">
    <location>
        <begin position="1"/>
        <end position="20"/>
    </location>
</feature>
<name>A0ABQ5JXN6_9EUKA</name>
<sequence length="419" mass="48513">MPLHDRHHFKTEDSESSDSVWDGHRIVSSSTLSSSYCFPQIFDFTTSGKSFSEPHSNDLFRPPDIIYDTLPERITPDFELFCPFHYHPYSFKESDFSNPALNIVESSHIFSIARFGDDVSHCEIPQDVGSMSTISEKEPLEEKSPQSKKIVSTLIVGKRHHPTKDDDSEEKVDEFIRGPSKSFASTFIWKTQYFSLKKMKLDRSVRDCRHCVNEFSRKTLDNEMLFLLLLFRQFVSWDKKSTTKVLLFRRCCCGVCLRSSQKFWGNINRPVPYFVFAGRIRRIWEHTLQGWTFSEIYMEEFVEYTSGSERDMLLLALKELYNDNGVNPVTKRPYSTFIMDEPINLRLGGLYLPFMFLLATGDASKGKELSTLDLLPEINNPKGVKKDLYLLFMNAPSAIERRQIFDAVFAVSKCAVYLK</sequence>
<dbReference type="EMBL" id="BQXS01012324">
    <property type="protein sequence ID" value="GKT21563.1"/>
    <property type="molecule type" value="Genomic_DNA"/>
</dbReference>
<keyword evidence="3" id="KW-1185">Reference proteome</keyword>
<dbReference type="Proteomes" id="UP001057375">
    <property type="component" value="Unassembled WGS sequence"/>
</dbReference>
<comment type="caution">
    <text evidence="2">The sequence shown here is derived from an EMBL/GenBank/DDBJ whole genome shotgun (WGS) entry which is preliminary data.</text>
</comment>
<protein>
    <submittedName>
        <fullName evidence="2">Uncharacterized protein</fullName>
    </submittedName>
</protein>